<dbReference type="PROSITE" id="PS51030">
    <property type="entry name" value="NUCLEAR_REC_DBD_2"/>
    <property type="match status" value="1"/>
</dbReference>
<dbReference type="GO" id="GO:0043565">
    <property type="term" value="F:sequence-specific DNA binding"/>
    <property type="evidence" value="ECO:0007669"/>
    <property type="project" value="InterPro"/>
</dbReference>
<keyword evidence="7" id="KW-0675">Receptor</keyword>
<sequence>MYDNDFSSVVDREYLVLARSCRMPEVKTVTATQFRMPEVQPVASATMIRHRTPSRTRAKRPRMLCVVCSDETGNFNFGAQVCRACASFYKRCIMESKRYKCLTGLYKCDIKQDRSDRTKCKACRFMKCEQAGVHVKIDEEQLKASTEKQIPKPDFLNLPLLTKLVEGLTKYHAAQHEVIKRQHPEADFSHGVFITTKKTDIFKLECAVIEDLYNVLVKYFGPFGNLPRNDQIKIMGEAYPEFRTLNECHLTSYYCPRLEDNRIVFGPGYWSDPANVDYEWYFKGFLEPDEIQIYRNLVAPFTIRLAEIVKRYKLLNTNSFDSVVLMLLVLWKHADFNGKTTKEMEQFKDKVMKEWTWSLKQRFPGRYNEKLSEIMNFYREFDKFSIENMHTITQIKILRSKRVQDEECSIEKALKDLIVAK</sequence>
<accession>A0A1I7SUV5</accession>
<name>A0A1I7SUV5_BURXY</name>
<evidence type="ECO:0000256" key="4">
    <source>
        <dbReference type="ARBA" id="ARBA00023015"/>
    </source>
</evidence>
<keyword evidence="6" id="KW-0804">Transcription</keyword>
<evidence type="ECO:0000313" key="10">
    <source>
        <dbReference type="Proteomes" id="UP000095284"/>
    </source>
</evidence>
<evidence type="ECO:0000256" key="8">
    <source>
        <dbReference type="ARBA" id="ARBA00023242"/>
    </source>
</evidence>
<protein>
    <submittedName>
        <fullName evidence="11">Nuclear receptor domain-containing protein</fullName>
    </submittedName>
</protein>
<dbReference type="Gene3D" id="3.30.50.10">
    <property type="entry name" value="Erythroid Transcription Factor GATA-1, subunit A"/>
    <property type="match status" value="1"/>
</dbReference>
<keyword evidence="1" id="KW-0479">Metal-binding</keyword>
<dbReference type="PANTHER" id="PTHR46011:SF4">
    <property type="entry name" value="NUCLEAR HORMONE RECEPTOR FAMILY MEMBER NHR-43"/>
    <property type="match status" value="1"/>
</dbReference>
<evidence type="ECO:0000313" key="11">
    <source>
        <dbReference type="WBParaSite" id="BXY_1682900.1"/>
    </source>
</evidence>
<dbReference type="WBParaSite" id="BXY_1682900.1">
    <property type="protein sequence ID" value="BXY_1682900.1"/>
    <property type="gene ID" value="BXY_1682900"/>
</dbReference>
<proteinExistence type="predicted"/>
<dbReference type="InterPro" id="IPR035500">
    <property type="entry name" value="NHR-like_dom_sf"/>
</dbReference>
<dbReference type="Pfam" id="PF00104">
    <property type="entry name" value="Hormone_recep"/>
    <property type="match status" value="1"/>
</dbReference>
<dbReference type="PRINTS" id="PR00047">
    <property type="entry name" value="STROIDFINGER"/>
</dbReference>
<dbReference type="SUPFAM" id="SSF57716">
    <property type="entry name" value="Glucocorticoid receptor-like (DNA-binding domain)"/>
    <property type="match status" value="1"/>
</dbReference>
<dbReference type="SMART" id="SM00399">
    <property type="entry name" value="ZnF_C4"/>
    <property type="match status" value="1"/>
</dbReference>
<evidence type="ECO:0000256" key="3">
    <source>
        <dbReference type="ARBA" id="ARBA00022833"/>
    </source>
</evidence>
<feature type="domain" description="Nuclear receptor" evidence="9">
    <location>
        <begin position="62"/>
        <end position="140"/>
    </location>
</feature>
<evidence type="ECO:0000256" key="2">
    <source>
        <dbReference type="ARBA" id="ARBA00022771"/>
    </source>
</evidence>
<evidence type="ECO:0000256" key="7">
    <source>
        <dbReference type="ARBA" id="ARBA00023170"/>
    </source>
</evidence>
<keyword evidence="8" id="KW-0539">Nucleus</keyword>
<dbReference type="GO" id="GO:0003700">
    <property type="term" value="F:DNA-binding transcription factor activity"/>
    <property type="evidence" value="ECO:0007669"/>
    <property type="project" value="InterPro"/>
</dbReference>
<dbReference type="Proteomes" id="UP000095284">
    <property type="component" value="Unplaced"/>
</dbReference>
<keyword evidence="3" id="KW-0862">Zinc</keyword>
<dbReference type="Gene3D" id="1.10.565.10">
    <property type="entry name" value="Retinoid X Receptor"/>
    <property type="match status" value="1"/>
</dbReference>
<organism evidence="10 11">
    <name type="scientific">Bursaphelenchus xylophilus</name>
    <name type="common">Pinewood nematode worm</name>
    <name type="synonym">Aphelenchoides xylophilus</name>
    <dbReference type="NCBI Taxonomy" id="6326"/>
    <lineage>
        <taxon>Eukaryota</taxon>
        <taxon>Metazoa</taxon>
        <taxon>Ecdysozoa</taxon>
        <taxon>Nematoda</taxon>
        <taxon>Chromadorea</taxon>
        <taxon>Rhabditida</taxon>
        <taxon>Tylenchina</taxon>
        <taxon>Tylenchomorpha</taxon>
        <taxon>Aphelenchoidea</taxon>
        <taxon>Aphelenchoididae</taxon>
        <taxon>Bursaphelenchus</taxon>
    </lineage>
</organism>
<keyword evidence="2" id="KW-0863">Zinc-finger</keyword>
<dbReference type="GO" id="GO:0005634">
    <property type="term" value="C:nucleus"/>
    <property type="evidence" value="ECO:0007669"/>
    <property type="project" value="TreeGrafter"/>
</dbReference>
<evidence type="ECO:0000256" key="5">
    <source>
        <dbReference type="ARBA" id="ARBA00023125"/>
    </source>
</evidence>
<evidence type="ECO:0000259" key="9">
    <source>
        <dbReference type="PROSITE" id="PS51030"/>
    </source>
</evidence>
<evidence type="ECO:0000256" key="1">
    <source>
        <dbReference type="ARBA" id="ARBA00022723"/>
    </source>
</evidence>
<dbReference type="InterPro" id="IPR000536">
    <property type="entry name" value="Nucl_hrmn_rcpt_lig-bd"/>
</dbReference>
<keyword evidence="5" id="KW-0238">DNA-binding</keyword>
<keyword evidence="4" id="KW-0805">Transcription regulation</keyword>
<evidence type="ECO:0000256" key="6">
    <source>
        <dbReference type="ARBA" id="ARBA00023163"/>
    </source>
</evidence>
<dbReference type="SUPFAM" id="SSF48508">
    <property type="entry name" value="Nuclear receptor ligand-binding domain"/>
    <property type="match status" value="1"/>
</dbReference>
<dbReference type="InterPro" id="IPR001628">
    <property type="entry name" value="Znf_hrmn_rcpt"/>
</dbReference>
<dbReference type="AlphaFoldDB" id="A0A1I7SUV5"/>
<dbReference type="PANTHER" id="PTHR46011">
    <property type="entry name" value="NUCLEAR HORMONE RECEPTOR FAMILY MEMBER NHR-86-RELATED"/>
    <property type="match status" value="1"/>
</dbReference>
<dbReference type="Pfam" id="PF00105">
    <property type="entry name" value="zf-C4"/>
    <property type="match status" value="1"/>
</dbReference>
<dbReference type="InterPro" id="IPR013088">
    <property type="entry name" value="Znf_NHR/GATA"/>
</dbReference>
<dbReference type="GO" id="GO:0008270">
    <property type="term" value="F:zinc ion binding"/>
    <property type="evidence" value="ECO:0007669"/>
    <property type="project" value="UniProtKB-KW"/>
</dbReference>
<dbReference type="GO" id="GO:0006357">
    <property type="term" value="P:regulation of transcription by RNA polymerase II"/>
    <property type="evidence" value="ECO:0007669"/>
    <property type="project" value="TreeGrafter"/>
</dbReference>
<reference evidence="11" key="1">
    <citation type="submission" date="2016-11" db="UniProtKB">
        <authorList>
            <consortium name="WormBaseParasite"/>
        </authorList>
    </citation>
    <scope>IDENTIFICATION</scope>
</reference>